<name>A0A0B2BBK5_9ACTN</name>
<feature type="transmembrane region" description="Helical" evidence="8">
    <location>
        <begin position="293"/>
        <end position="311"/>
    </location>
</feature>
<reference evidence="9 10" key="1">
    <citation type="submission" date="2017-11" db="EMBL/GenBank/DDBJ databases">
        <title>Genomic Encyclopedia of Archaeal and Bacterial Type Strains, Phase II (KMG-II): From Individual Species to Whole Genera.</title>
        <authorList>
            <person name="Goeker M."/>
        </authorList>
    </citation>
    <scope>NUCLEOTIDE SEQUENCE [LARGE SCALE GENOMIC DNA]</scope>
    <source>
        <strain evidence="9 10">DSM 27763</strain>
    </source>
</reference>
<feature type="transmembrane region" description="Helical" evidence="8">
    <location>
        <begin position="112"/>
        <end position="130"/>
    </location>
</feature>
<dbReference type="OrthoDB" id="4455417at2"/>
<keyword evidence="7 8" id="KW-0472">Membrane</keyword>
<feature type="transmembrane region" description="Helical" evidence="8">
    <location>
        <begin position="27"/>
        <end position="48"/>
    </location>
</feature>
<evidence type="ECO:0000256" key="2">
    <source>
        <dbReference type="ARBA" id="ARBA00007935"/>
    </source>
</evidence>
<comment type="subcellular location">
    <subcellularLocation>
        <location evidence="1">Cell membrane</location>
        <topology evidence="1">Multi-pass membrane protein</topology>
    </subcellularLocation>
</comment>
<evidence type="ECO:0000313" key="10">
    <source>
        <dbReference type="Proteomes" id="UP000230842"/>
    </source>
</evidence>
<dbReference type="InterPro" id="IPR000522">
    <property type="entry name" value="ABC_transptr_permease_BtuC"/>
</dbReference>
<dbReference type="SUPFAM" id="SSF81345">
    <property type="entry name" value="ABC transporter involved in vitamin B12 uptake, BtuC"/>
    <property type="match status" value="1"/>
</dbReference>
<dbReference type="RefSeq" id="WP_039359417.1">
    <property type="nucleotide sequence ID" value="NZ_PGEZ01000002.1"/>
</dbReference>
<feature type="transmembrane region" description="Helical" evidence="8">
    <location>
        <begin position="255"/>
        <end position="281"/>
    </location>
</feature>
<dbReference type="CDD" id="cd06550">
    <property type="entry name" value="TM_ABC_iron-siderophores_like"/>
    <property type="match status" value="1"/>
</dbReference>
<dbReference type="GO" id="GO:0033214">
    <property type="term" value="P:siderophore-iron import into cell"/>
    <property type="evidence" value="ECO:0007669"/>
    <property type="project" value="TreeGrafter"/>
</dbReference>
<protein>
    <submittedName>
        <fullName evidence="9">Iron complex transport system permease protein</fullName>
    </submittedName>
</protein>
<dbReference type="GO" id="GO:0005886">
    <property type="term" value="C:plasma membrane"/>
    <property type="evidence" value="ECO:0007669"/>
    <property type="project" value="UniProtKB-SubCell"/>
</dbReference>
<dbReference type="Proteomes" id="UP000230842">
    <property type="component" value="Unassembled WGS sequence"/>
</dbReference>
<dbReference type="Pfam" id="PF01032">
    <property type="entry name" value="FecCD"/>
    <property type="match status" value="1"/>
</dbReference>
<keyword evidence="6 8" id="KW-1133">Transmembrane helix</keyword>
<feature type="transmembrane region" description="Helical" evidence="8">
    <location>
        <begin position="167"/>
        <end position="186"/>
    </location>
</feature>
<comment type="caution">
    <text evidence="9">The sequence shown here is derived from an EMBL/GenBank/DDBJ whole genome shotgun (WGS) entry which is preliminary data.</text>
</comment>
<dbReference type="Gene3D" id="1.10.3470.10">
    <property type="entry name" value="ABC transporter involved in vitamin B12 uptake, BtuC"/>
    <property type="match status" value="1"/>
</dbReference>
<feature type="transmembrane region" description="Helical" evidence="8">
    <location>
        <begin position="323"/>
        <end position="342"/>
    </location>
</feature>
<keyword evidence="4" id="KW-1003">Cell membrane</keyword>
<keyword evidence="10" id="KW-1185">Reference proteome</keyword>
<gene>
    <name evidence="9" type="ORF">CLV56_3338</name>
</gene>
<evidence type="ECO:0000256" key="1">
    <source>
        <dbReference type="ARBA" id="ARBA00004651"/>
    </source>
</evidence>
<dbReference type="InterPro" id="IPR037294">
    <property type="entry name" value="ABC_BtuC-like"/>
</dbReference>
<dbReference type="PANTHER" id="PTHR30472:SF24">
    <property type="entry name" value="FERRIC ENTEROBACTIN TRANSPORT SYSTEM PERMEASE PROTEIN FEPG"/>
    <property type="match status" value="1"/>
</dbReference>
<feature type="transmembrane region" description="Helical" evidence="8">
    <location>
        <begin position="136"/>
        <end position="155"/>
    </location>
</feature>
<evidence type="ECO:0000256" key="5">
    <source>
        <dbReference type="ARBA" id="ARBA00022692"/>
    </source>
</evidence>
<keyword evidence="5 8" id="KW-0812">Transmembrane</keyword>
<evidence type="ECO:0000256" key="6">
    <source>
        <dbReference type="ARBA" id="ARBA00022989"/>
    </source>
</evidence>
<evidence type="ECO:0000313" key="9">
    <source>
        <dbReference type="EMBL" id="PJJ53840.1"/>
    </source>
</evidence>
<evidence type="ECO:0000256" key="4">
    <source>
        <dbReference type="ARBA" id="ARBA00022475"/>
    </source>
</evidence>
<feature type="transmembrane region" description="Helical" evidence="8">
    <location>
        <begin position="206"/>
        <end position="229"/>
    </location>
</feature>
<dbReference type="AlphaFoldDB" id="A0A0B2BBK5"/>
<dbReference type="PANTHER" id="PTHR30472">
    <property type="entry name" value="FERRIC ENTEROBACTIN TRANSPORT SYSTEM PERMEASE PROTEIN"/>
    <property type="match status" value="1"/>
</dbReference>
<dbReference type="GO" id="GO:0022857">
    <property type="term" value="F:transmembrane transporter activity"/>
    <property type="evidence" value="ECO:0007669"/>
    <property type="project" value="InterPro"/>
</dbReference>
<dbReference type="EMBL" id="PGEZ01000002">
    <property type="protein sequence ID" value="PJJ53840.1"/>
    <property type="molecule type" value="Genomic_DNA"/>
</dbReference>
<evidence type="ECO:0000256" key="8">
    <source>
        <dbReference type="SAM" id="Phobius"/>
    </source>
</evidence>
<proteinExistence type="inferred from homology"/>
<accession>A0A0B2BBK5</accession>
<organism evidence="9 10">
    <name type="scientific">Mumia flava</name>
    <dbReference type="NCBI Taxonomy" id="1348852"/>
    <lineage>
        <taxon>Bacteria</taxon>
        <taxon>Bacillati</taxon>
        <taxon>Actinomycetota</taxon>
        <taxon>Actinomycetes</taxon>
        <taxon>Propionibacteriales</taxon>
        <taxon>Nocardioidaceae</taxon>
        <taxon>Mumia</taxon>
    </lineage>
</organism>
<feature type="transmembrane region" description="Helical" evidence="8">
    <location>
        <begin position="82"/>
        <end position="100"/>
    </location>
</feature>
<comment type="similarity">
    <text evidence="2">Belongs to the binding-protein-dependent transport system permease family. FecCD subfamily.</text>
</comment>
<evidence type="ECO:0000256" key="3">
    <source>
        <dbReference type="ARBA" id="ARBA00022448"/>
    </source>
</evidence>
<evidence type="ECO:0000256" key="7">
    <source>
        <dbReference type="ARBA" id="ARBA00023136"/>
    </source>
</evidence>
<sequence>MTATASTLRTDLASRISAGRRGRRRRWFAVCGVLAVVVLALALLGLVYGRTVYPLSDVFAVLTGQEVPGASFTVGRLRLPRVLTGLLVGFGFGTAGVIFQTMLRNVLASPDILGISTGASAAAVVAITFFGLRGGAVSLIALLGALGVALAIYGLSWRGGVAGARLVLVGIGIGAMMQSIVAYSLTQAQITEAAEALRWLTGSLNGAFADGLPVLAAAMAVLVPAAYLLDRRLTILQLGDDTANALGVDADRTRLWLLLVAVTLVAVGTAAAGPIAFVAFLSGPIAARLMRGSGSLLLPAGLVGAVVVLASDFAGQYLFDLRFPVGVVTGAVGAPYLLWLLARSNRTGGTL</sequence>
<keyword evidence="3" id="KW-0813">Transport</keyword>